<dbReference type="AlphaFoldDB" id="A0A0G2J9I8"/>
<organism evidence="1 2">
    <name type="scientific">[Emmonsia] crescens</name>
    <dbReference type="NCBI Taxonomy" id="73230"/>
    <lineage>
        <taxon>Eukaryota</taxon>
        <taxon>Fungi</taxon>
        <taxon>Dikarya</taxon>
        <taxon>Ascomycota</taxon>
        <taxon>Pezizomycotina</taxon>
        <taxon>Eurotiomycetes</taxon>
        <taxon>Eurotiomycetidae</taxon>
        <taxon>Onygenales</taxon>
        <taxon>Ajellomycetaceae</taxon>
        <taxon>Emergomyces</taxon>
    </lineage>
</organism>
<dbReference type="EMBL" id="LCZI01000876">
    <property type="protein sequence ID" value="KKZ64056.1"/>
    <property type="molecule type" value="Genomic_DNA"/>
</dbReference>
<dbReference type="OrthoDB" id="7691805at2759"/>
<comment type="caution">
    <text evidence="1">The sequence shown here is derived from an EMBL/GenBank/DDBJ whole genome shotgun (WGS) entry which is preliminary data.</text>
</comment>
<evidence type="ECO:0000313" key="1">
    <source>
        <dbReference type="EMBL" id="KKZ64056.1"/>
    </source>
</evidence>
<evidence type="ECO:0008006" key="3">
    <source>
        <dbReference type="Google" id="ProtNLM"/>
    </source>
</evidence>
<evidence type="ECO:0000313" key="2">
    <source>
        <dbReference type="Proteomes" id="UP000034164"/>
    </source>
</evidence>
<protein>
    <recommendedName>
        <fullName evidence="3">GAG-pre-integrase domain-containing protein</fullName>
    </recommendedName>
</protein>
<reference evidence="2" key="1">
    <citation type="journal article" date="2015" name="PLoS Genet.">
        <title>The dynamic genome and transcriptome of the human fungal pathogen Blastomyces and close relative Emmonsia.</title>
        <authorList>
            <person name="Munoz J.F."/>
            <person name="Gauthier G.M."/>
            <person name="Desjardins C.A."/>
            <person name="Gallo J.E."/>
            <person name="Holder J."/>
            <person name="Sullivan T.D."/>
            <person name="Marty A.J."/>
            <person name="Carmen J.C."/>
            <person name="Chen Z."/>
            <person name="Ding L."/>
            <person name="Gujja S."/>
            <person name="Magrini V."/>
            <person name="Misas E."/>
            <person name="Mitreva M."/>
            <person name="Priest M."/>
            <person name="Saif S."/>
            <person name="Whiston E.A."/>
            <person name="Young S."/>
            <person name="Zeng Q."/>
            <person name="Goldman W.E."/>
            <person name="Mardis E.R."/>
            <person name="Taylor J.W."/>
            <person name="McEwen J.G."/>
            <person name="Clay O.K."/>
            <person name="Klein B.S."/>
            <person name="Cuomo C.A."/>
        </authorList>
    </citation>
    <scope>NUCLEOTIDE SEQUENCE [LARGE SCALE GENOMIC DNA]</scope>
    <source>
        <strain evidence="2">UAMH 3008</strain>
    </source>
</reference>
<gene>
    <name evidence="1" type="ORF">EMCG_01640</name>
</gene>
<name>A0A0G2J9I8_9EURO</name>
<proteinExistence type="predicted"/>
<sequence length="113" mass="12672">MSLDSPLTSSRIPAILPKQLTIDEWHRQLGHIGADNLIKMSRDPRFGIMIIGSKKLSFCATCVKASQRRASYKNSPLRRATRKALKIWVDIFGGGQTLSGGQSSDMARSWRWL</sequence>
<dbReference type="Proteomes" id="UP000034164">
    <property type="component" value="Unassembled WGS sequence"/>
</dbReference>
<dbReference type="VEuPathDB" id="FungiDB:EMCG_01640"/>
<accession>A0A0G2J9I8</accession>